<proteinExistence type="predicted"/>
<comment type="caution">
    <text evidence="3">The sequence shown here is derived from an EMBL/GenBank/DDBJ whole genome shotgun (WGS) entry which is preliminary data.</text>
</comment>
<name>A0A9W9CPI2_9PLEO</name>
<feature type="coiled-coil region" evidence="1">
    <location>
        <begin position="214"/>
        <end position="272"/>
    </location>
</feature>
<dbReference type="OrthoDB" id="3801070at2759"/>
<evidence type="ECO:0000313" key="4">
    <source>
        <dbReference type="Proteomes" id="UP001140560"/>
    </source>
</evidence>
<gene>
    <name evidence="3" type="ORF">N0V83_001856</name>
</gene>
<evidence type="ECO:0000313" key="3">
    <source>
        <dbReference type="EMBL" id="KAJ4374780.1"/>
    </source>
</evidence>
<evidence type="ECO:0000256" key="2">
    <source>
        <dbReference type="SAM" id="MobiDB-lite"/>
    </source>
</evidence>
<dbReference type="Proteomes" id="UP001140560">
    <property type="component" value="Unassembled WGS sequence"/>
</dbReference>
<feature type="coiled-coil region" evidence="1">
    <location>
        <begin position="82"/>
        <end position="171"/>
    </location>
</feature>
<keyword evidence="1" id="KW-0175">Coiled coil</keyword>
<sequence length="561" mass="60841">MSSSPFVFGAGANHSFSGVSTSQSSTSAPPAQAAPASVMEDLLRAELDVKMAAVDRLGVELARAERAATVALSAESVARSALNALRNTIKEEKSRMDDYDRVVKLQADLDQVTAEADGLRKEVRELQGQLGTTTANLHSQAQQVAEKDSALEGLRAQVGELKQAVEDEKATTANVASSLENAYADLTTTDNARKSALKEKDDAEAAQHDTTLQFEALHVQWKDAQAKVEELEDQMDAMRQLENENAGLYDDMENLRRQLADHERTLIVKDERISHLETQFQKERQRNLNAADAADAAASTSPIDAPPQPFNSLGDSLEEELANTSDYTDSVYEPLEYSDVVEIADFEPITPAPGLLKYSNVLKIANIEPITPASSLTPLEHSNVLEIADFKPITPASGLTPLESSDVLEIADFQPITPTSGPASTLSIIQGASIAPMPHQLITTSTPMQTDAPPAGLTQTKKPSFFDNVLPSLLALLAFFFITQYAELQAWKTANGAGYRPGYGSTYDRTGAYGNGRYLFNIIPLAMDVGNTWWSEPVARNVATAITRFETWAGIAYTPLY</sequence>
<keyword evidence="4" id="KW-1185">Reference proteome</keyword>
<evidence type="ECO:0000256" key="1">
    <source>
        <dbReference type="SAM" id="Coils"/>
    </source>
</evidence>
<feature type="compositionally biased region" description="Low complexity" evidence="2">
    <location>
        <begin position="20"/>
        <end position="36"/>
    </location>
</feature>
<dbReference type="EMBL" id="JAPEUY010000003">
    <property type="protein sequence ID" value="KAJ4374780.1"/>
    <property type="molecule type" value="Genomic_DNA"/>
</dbReference>
<protein>
    <submittedName>
        <fullName evidence="3">Uncharacterized protein</fullName>
    </submittedName>
</protein>
<dbReference type="Gene3D" id="1.10.287.1490">
    <property type="match status" value="1"/>
</dbReference>
<feature type="region of interest" description="Disordered" evidence="2">
    <location>
        <begin position="17"/>
        <end position="36"/>
    </location>
</feature>
<dbReference type="AlphaFoldDB" id="A0A9W9CPI2"/>
<organism evidence="3 4">
    <name type="scientific">Neocucurbitaria cava</name>
    <dbReference type="NCBI Taxonomy" id="798079"/>
    <lineage>
        <taxon>Eukaryota</taxon>
        <taxon>Fungi</taxon>
        <taxon>Dikarya</taxon>
        <taxon>Ascomycota</taxon>
        <taxon>Pezizomycotina</taxon>
        <taxon>Dothideomycetes</taxon>
        <taxon>Pleosporomycetidae</taxon>
        <taxon>Pleosporales</taxon>
        <taxon>Pleosporineae</taxon>
        <taxon>Cucurbitariaceae</taxon>
        <taxon>Neocucurbitaria</taxon>
    </lineage>
</organism>
<feature type="region of interest" description="Disordered" evidence="2">
    <location>
        <begin position="280"/>
        <end position="315"/>
    </location>
</feature>
<accession>A0A9W9CPI2</accession>
<reference evidence="3" key="1">
    <citation type="submission" date="2022-10" db="EMBL/GenBank/DDBJ databases">
        <title>Tapping the CABI collections for fungal endophytes: first genome assemblies for Collariella, Neodidymelliopsis, Ascochyta clinopodiicola, Didymella pomorum, Didymosphaeria variabile, Neocosmospora piperis and Neocucurbitaria cava.</title>
        <authorList>
            <person name="Hill R."/>
        </authorList>
    </citation>
    <scope>NUCLEOTIDE SEQUENCE</scope>
    <source>
        <strain evidence="3">IMI 356814</strain>
    </source>
</reference>